<dbReference type="SMART" id="SM00175">
    <property type="entry name" value="RAB"/>
    <property type="match status" value="1"/>
</dbReference>
<dbReference type="PANTHER" id="PTHR24070">
    <property type="entry name" value="RAS, DI-RAS, AND RHEB FAMILY MEMBERS OF SMALL GTPASE SUPERFAMILY"/>
    <property type="match status" value="1"/>
</dbReference>
<evidence type="ECO:0000256" key="1">
    <source>
        <dbReference type="ARBA" id="ARBA00022741"/>
    </source>
</evidence>
<name>A0AAV5RAS4_PICKL</name>
<feature type="compositionally biased region" description="Polar residues" evidence="3">
    <location>
        <begin position="278"/>
        <end position="291"/>
    </location>
</feature>
<dbReference type="InterPro" id="IPR001806">
    <property type="entry name" value="Small_GTPase"/>
</dbReference>
<feature type="compositionally biased region" description="Basic and acidic residues" evidence="3">
    <location>
        <begin position="198"/>
        <end position="210"/>
    </location>
</feature>
<proteinExistence type="predicted"/>
<dbReference type="SMART" id="SM00173">
    <property type="entry name" value="RAS"/>
    <property type="match status" value="1"/>
</dbReference>
<gene>
    <name evidence="4" type="ORF">DAPK24_047900</name>
</gene>
<comment type="caution">
    <text evidence="4">The sequence shown here is derived from an EMBL/GenBank/DDBJ whole genome shotgun (WGS) entry which is preliminary data.</text>
</comment>
<dbReference type="Pfam" id="PF00071">
    <property type="entry name" value="Ras"/>
    <property type="match status" value="1"/>
</dbReference>
<dbReference type="PROSITE" id="PS51421">
    <property type="entry name" value="RAS"/>
    <property type="match status" value="1"/>
</dbReference>
<dbReference type="InterPro" id="IPR027417">
    <property type="entry name" value="P-loop_NTPase"/>
</dbReference>
<evidence type="ECO:0000313" key="5">
    <source>
        <dbReference type="Proteomes" id="UP001378960"/>
    </source>
</evidence>
<evidence type="ECO:0000313" key="4">
    <source>
        <dbReference type="EMBL" id="GMM48192.1"/>
    </source>
</evidence>
<sequence>MEIPTVRIVVAGDLGTGKSSLINFYVHSIFATEFDSTIEVTHKKQVNINGKHYNIEVVDTVDNEFQNEEQRKLLYQTCDVIILTYAIDDMETFKNLYLRYANLPINEEDGEKKLTYLNGRIKCLPPIIVVGNKTDLEMARQVDFHAANKASKELNIPTFMQCSTATNYNVDELFETAIEAGYKYSQLDHDMTHIYAEEEDSQMRSSDRRNNSSCSSLASRQTMPNNQNSSNNSSSSPEGTFPKNQKGGRKIQRIQSINEDDAVISNNIENSLKQNTQAQTLTTKVSNTKSKQTPKHVSKAETKPTKHSDYCCTIM</sequence>
<reference evidence="4 5" key="1">
    <citation type="journal article" date="2023" name="Elife">
        <title>Identification of key yeast species and microbe-microbe interactions impacting larval growth of Drosophila in the wild.</title>
        <authorList>
            <person name="Mure A."/>
            <person name="Sugiura Y."/>
            <person name="Maeda R."/>
            <person name="Honda K."/>
            <person name="Sakurai N."/>
            <person name="Takahashi Y."/>
            <person name="Watada M."/>
            <person name="Katoh T."/>
            <person name="Gotoh A."/>
            <person name="Gotoh Y."/>
            <person name="Taniguchi I."/>
            <person name="Nakamura K."/>
            <person name="Hayashi T."/>
            <person name="Katayama T."/>
            <person name="Uemura T."/>
            <person name="Hattori Y."/>
        </authorList>
    </citation>
    <scope>NUCLEOTIDE SEQUENCE [LARGE SCALE GENOMIC DNA]</scope>
    <source>
        <strain evidence="4 5">PK-24</strain>
    </source>
</reference>
<dbReference type="EMBL" id="BTGB01000009">
    <property type="protein sequence ID" value="GMM48192.1"/>
    <property type="molecule type" value="Genomic_DNA"/>
</dbReference>
<dbReference type="GO" id="GO:0007165">
    <property type="term" value="P:signal transduction"/>
    <property type="evidence" value="ECO:0007669"/>
    <property type="project" value="InterPro"/>
</dbReference>
<dbReference type="GO" id="GO:0003924">
    <property type="term" value="F:GTPase activity"/>
    <property type="evidence" value="ECO:0007669"/>
    <property type="project" value="InterPro"/>
</dbReference>
<dbReference type="Proteomes" id="UP001378960">
    <property type="component" value="Unassembled WGS sequence"/>
</dbReference>
<dbReference type="PROSITE" id="PS51420">
    <property type="entry name" value="RHO"/>
    <property type="match status" value="1"/>
</dbReference>
<dbReference type="GO" id="GO:0005525">
    <property type="term" value="F:GTP binding"/>
    <property type="evidence" value="ECO:0007669"/>
    <property type="project" value="UniProtKB-KW"/>
</dbReference>
<dbReference type="InterPro" id="IPR020849">
    <property type="entry name" value="Small_GTPase_Ras-type"/>
</dbReference>
<evidence type="ECO:0000256" key="3">
    <source>
        <dbReference type="SAM" id="MobiDB-lite"/>
    </source>
</evidence>
<feature type="region of interest" description="Disordered" evidence="3">
    <location>
        <begin position="278"/>
        <end position="302"/>
    </location>
</feature>
<organism evidence="4 5">
    <name type="scientific">Pichia kluyveri</name>
    <name type="common">Yeast</name>
    <dbReference type="NCBI Taxonomy" id="36015"/>
    <lineage>
        <taxon>Eukaryota</taxon>
        <taxon>Fungi</taxon>
        <taxon>Dikarya</taxon>
        <taxon>Ascomycota</taxon>
        <taxon>Saccharomycotina</taxon>
        <taxon>Pichiomycetes</taxon>
        <taxon>Pichiales</taxon>
        <taxon>Pichiaceae</taxon>
        <taxon>Pichia</taxon>
    </lineage>
</organism>
<keyword evidence="2" id="KW-0342">GTP-binding</keyword>
<keyword evidence="5" id="KW-1185">Reference proteome</keyword>
<dbReference type="SMART" id="SM00174">
    <property type="entry name" value="RHO"/>
    <property type="match status" value="1"/>
</dbReference>
<dbReference type="PRINTS" id="PR00449">
    <property type="entry name" value="RASTRNSFRMNG"/>
</dbReference>
<dbReference type="GO" id="GO:0016020">
    <property type="term" value="C:membrane"/>
    <property type="evidence" value="ECO:0007669"/>
    <property type="project" value="InterPro"/>
</dbReference>
<evidence type="ECO:0000256" key="2">
    <source>
        <dbReference type="ARBA" id="ARBA00023134"/>
    </source>
</evidence>
<dbReference type="Gene3D" id="3.40.50.300">
    <property type="entry name" value="P-loop containing nucleotide triphosphate hydrolases"/>
    <property type="match status" value="1"/>
</dbReference>
<dbReference type="AlphaFoldDB" id="A0AAV5RAS4"/>
<feature type="compositionally biased region" description="Low complexity" evidence="3">
    <location>
        <begin position="225"/>
        <end position="236"/>
    </location>
</feature>
<keyword evidence="1" id="KW-0547">Nucleotide-binding</keyword>
<protein>
    <submittedName>
        <fullName evidence="4">Uncharacterized protein</fullName>
    </submittedName>
</protein>
<dbReference type="PROSITE" id="PS51419">
    <property type="entry name" value="RAB"/>
    <property type="match status" value="1"/>
</dbReference>
<feature type="region of interest" description="Disordered" evidence="3">
    <location>
        <begin position="198"/>
        <end position="251"/>
    </location>
</feature>
<accession>A0AAV5RAS4</accession>
<dbReference type="SUPFAM" id="SSF52540">
    <property type="entry name" value="P-loop containing nucleoside triphosphate hydrolases"/>
    <property type="match status" value="1"/>
</dbReference>